<dbReference type="InterPro" id="IPR036291">
    <property type="entry name" value="NAD(P)-bd_dom_sf"/>
</dbReference>
<proteinExistence type="predicted"/>
<evidence type="ECO:0000313" key="4">
    <source>
        <dbReference type="EMBL" id="RAV22471.1"/>
    </source>
</evidence>
<dbReference type="Gene3D" id="3.30.360.10">
    <property type="entry name" value="Dihydrodipicolinate Reductase, domain 2"/>
    <property type="match status" value="1"/>
</dbReference>
<keyword evidence="5" id="KW-1185">Reference proteome</keyword>
<dbReference type="PANTHER" id="PTHR43377">
    <property type="entry name" value="BILIVERDIN REDUCTASE A"/>
    <property type="match status" value="1"/>
</dbReference>
<dbReference type="InterPro" id="IPR055170">
    <property type="entry name" value="GFO_IDH_MocA-like_dom"/>
</dbReference>
<dbReference type="Proteomes" id="UP000250369">
    <property type="component" value="Unassembled WGS sequence"/>
</dbReference>
<dbReference type="Gene3D" id="3.40.50.720">
    <property type="entry name" value="NAD(P)-binding Rossmann-like Domain"/>
    <property type="match status" value="1"/>
</dbReference>
<sequence>MTNKIRAALLGAGNRGALAYAPYALRYPQELEIVAVAEPMAERREAFVRDYGIRSEDAVADWRELLARPRLADAAIICTQDRMHTEPTLLALKQGYHVLLEKPMSPEPSECVAMEHAAREADRLLTICHVLRYTPFWAAVKRVLDDKRIGDIMSVQLSENVGFYHIAHSFVRGSWSRKDDSSPMILAKSCHDMDILSWLIDRECIRASSFGSLGHFRAENAPAGSAARCIDGCAVEASCAYSALKQYLDRPGWARYITSDSSRESVVQALREGPYGCCVYRCENDVVDHQVANFEFEGGVTATFSMSGFTHNISRSIQVMGTKGELRGYMEKRAFTVYDFVTGEQQEMTVAQSSSGHGGGDEGIVRSFLQEVRGYGSGREGLTSASASVRSHFMAFAAEESRLSGGKPVDLRELRSRHMSANVKSPS</sequence>
<dbReference type="PANTHER" id="PTHR43377:SF2">
    <property type="entry name" value="BINDING ROSSMANN FOLD OXIDOREDUCTASE, PUTATIVE (AFU_ORTHOLOGUE AFUA_4G00560)-RELATED"/>
    <property type="match status" value="1"/>
</dbReference>
<feature type="region of interest" description="Disordered" evidence="1">
    <location>
        <begin position="406"/>
        <end position="427"/>
    </location>
</feature>
<comment type="caution">
    <text evidence="4">The sequence shown here is derived from an EMBL/GenBank/DDBJ whole genome shotgun (WGS) entry which is preliminary data.</text>
</comment>
<name>A0A329MR51_9BACL</name>
<dbReference type="RefSeq" id="WP_113029877.1">
    <property type="nucleotide sequence ID" value="NZ_QMFB01000002.1"/>
</dbReference>
<organism evidence="4 5">
    <name type="scientific">Paenibacillus contaminans</name>
    <dbReference type="NCBI Taxonomy" id="450362"/>
    <lineage>
        <taxon>Bacteria</taxon>
        <taxon>Bacillati</taxon>
        <taxon>Bacillota</taxon>
        <taxon>Bacilli</taxon>
        <taxon>Bacillales</taxon>
        <taxon>Paenibacillaceae</taxon>
        <taxon>Paenibacillus</taxon>
    </lineage>
</organism>
<feature type="domain" description="Gfo/Idh/MocA-like oxidoreductase N-terminal" evidence="2">
    <location>
        <begin position="5"/>
        <end position="127"/>
    </location>
</feature>
<reference evidence="4 5" key="1">
    <citation type="journal article" date="2009" name="Int. J. Syst. Evol. Microbiol.">
        <title>Paenibacillus contaminans sp. nov., isolated from a contaminated laboratory plate.</title>
        <authorList>
            <person name="Chou J.H."/>
            <person name="Lee J.H."/>
            <person name="Lin M.C."/>
            <person name="Chang P.S."/>
            <person name="Arun A.B."/>
            <person name="Young C.C."/>
            <person name="Chen W.M."/>
        </authorList>
    </citation>
    <scope>NUCLEOTIDE SEQUENCE [LARGE SCALE GENOMIC DNA]</scope>
    <source>
        <strain evidence="4 5">CKOBP-6</strain>
    </source>
</reference>
<dbReference type="OrthoDB" id="9781031at2"/>
<dbReference type="SUPFAM" id="SSF55347">
    <property type="entry name" value="Glyceraldehyde-3-phosphate dehydrogenase-like, C-terminal domain"/>
    <property type="match status" value="1"/>
</dbReference>
<protein>
    <submittedName>
        <fullName evidence="4">Gfo/Idh/MocA family oxidoreductase</fullName>
    </submittedName>
</protein>
<feature type="domain" description="GFO/IDH/MocA-like oxidoreductase" evidence="3">
    <location>
        <begin position="138"/>
        <end position="327"/>
    </location>
</feature>
<dbReference type="InterPro" id="IPR000683">
    <property type="entry name" value="Gfo/Idh/MocA-like_OxRdtase_N"/>
</dbReference>
<dbReference type="SUPFAM" id="SSF51735">
    <property type="entry name" value="NAD(P)-binding Rossmann-fold domains"/>
    <property type="match status" value="1"/>
</dbReference>
<dbReference type="AlphaFoldDB" id="A0A329MR51"/>
<dbReference type="Pfam" id="PF22725">
    <property type="entry name" value="GFO_IDH_MocA_C3"/>
    <property type="match status" value="1"/>
</dbReference>
<dbReference type="InterPro" id="IPR051450">
    <property type="entry name" value="Gfo/Idh/MocA_Oxidoreductases"/>
</dbReference>
<accession>A0A329MR51</accession>
<evidence type="ECO:0000256" key="1">
    <source>
        <dbReference type="SAM" id="MobiDB-lite"/>
    </source>
</evidence>
<evidence type="ECO:0000259" key="2">
    <source>
        <dbReference type="Pfam" id="PF01408"/>
    </source>
</evidence>
<gene>
    <name evidence="4" type="ORF">DQG23_05900</name>
</gene>
<dbReference type="GO" id="GO:0000166">
    <property type="term" value="F:nucleotide binding"/>
    <property type="evidence" value="ECO:0007669"/>
    <property type="project" value="InterPro"/>
</dbReference>
<dbReference type="Pfam" id="PF01408">
    <property type="entry name" value="GFO_IDH_MocA"/>
    <property type="match status" value="1"/>
</dbReference>
<evidence type="ECO:0000259" key="3">
    <source>
        <dbReference type="Pfam" id="PF22725"/>
    </source>
</evidence>
<evidence type="ECO:0000313" key="5">
    <source>
        <dbReference type="Proteomes" id="UP000250369"/>
    </source>
</evidence>
<dbReference type="EMBL" id="QMFB01000002">
    <property type="protein sequence ID" value="RAV22471.1"/>
    <property type="molecule type" value="Genomic_DNA"/>
</dbReference>